<dbReference type="SUPFAM" id="SSF52047">
    <property type="entry name" value="RNI-like"/>
    <property type="match status" value="1"/>
</dbReference>
<dbReference type="Proteomes" id="UP000663889">
    <property type="component" value="Unassembled WGS sequence"/>
</dbReference>
<dbReference type="EMBL" id="CAJNOU010000920">
    <property type="protein sequence ID" value="CAF1116128.1"/>
    <property type="molecule type" value="Genomic_DNA"/>
</dbReference>
<evidence type="ECO:0008006" key="3">
    <source>
        <dbReference type="Google" id="ProtNLM"/>
    </source>
</evidence>
<comment type="caution">
    <text evidence="1">The sequence shown here is derived from an EMBL/GenBank/DDBJ whole genome shotgun (WGS) entry which is preliminary data.</text>
</comment>
<name>A0A814Q7F6_9BILA</name>
<evidence type="ECO:0000313" key="1">
    <source>
        <dbReference type="EMBL" id="CAF1116128.1"/>
    </source>
</evidence>
<protein>
    <recommendedName>
        <fullName evidence="3">F-box domain-containing protein</fullName>
    </recommendedName>
</protein>
<sequence length="612" mass="73452">MEQTKPQRRTIIFDYWNINKKKKLIEEPKISSKKSVTLIENFSNEIFYEIFNYLDVYYVYKAFYNLNIRLQNLLTNSTLPLKINISSMSKSIFQSYNRHIIMPNKHRIISLYLSNSFIVDIIFSPVRIASNFTRLETLIFDNIKSKYLINILNHLVSLPNLSSLIMIPIDCCRNPNEIYQHIFRLPVLKYCKISLKEYSDYYSLPIATNVISSIEHLVITHRFYLTNFNALLSYIPKIRRLTFHYLDGSHNKQLELFSCYSKHLTYVSINMRDINFDKFELMIKNLFHQLQILHITTNYDRTYFDANRWEQIILSSMPDLRIFDFQYINFIENNNNNQLIYNSIVNQFCSSFWFQRKWFFGYQFYMEEYQKYVIFYSINSYRRKQYTLYKQLTENFRSRHPTSHINSVDHVNIQDEEAIMNCVNYFRNATKLTLSHNFAESRVWLRIILKRIIPLKQLTTLIIDCDTFSFDQLIKLLHFTPNIHTLTFNSQSITESNSMLIQQSETFRLVSNTNKITNVTIKEKYSFENIKLFVALCPQMQNLTIDIYTQHLESIIRFILLKTKINIQHLCSIYIKNTRKSMIGILKTLIESEELLDNYLIKSIDSQLYLWW</sequence>
<organism evidence="1 2">
    <name type="scientific">Rotaria sordida</name>
    <dbReference type="NCBI Taxonomy" id="392033"/>
    <lineage>
        <taxon>Eukaryota</taxon>
        <taxon>Metazoa</taxon>
        <taxon>Spiralia</taxon>
        <taxon>Gnathifera</taxon>
        <taxon>Rotifera</taxon>
        <taxon>Eurotatoria</taxon>
        <taxon>Bdelloidea</taxon>
        <taxon>Philodinida</taxon>
        <taxon>Philodinidae</taxon>
        <taxon>Rotaria</taxon>
    </lineage>
</organism>
<reference evidence="1" key="1">
    <citation type="submission" date="2021-02" db="EMBL/GenBank/DDBJ databases">
        <authorList>
            <person name="Nowell W R."/>
        </authorList>
    </citation>
    <scope>NUCLEOTIDE SEQUENCE</scope>
</reference>
<evidence type="ECO:0000313" key="2">
    <source>
        <dbReference type="Proteomes" id="UP000663889"/>
    </source>
</evidence>
<dbReference type="AlphaFoldDB" id="A0A814Q7F6"/>
<gene>
    <name evidence="1" type="ORF">SEV965_LOCUS16650</name>
</gene>
<proteinExistence type="predicted"/>
<accession>A0A814Q7F6</accession>